<feature type="compositionally biased region" description="Low complexity" evidence="1">
    <location>
        <begin position="355"/>
        <end position="366"/>
    </location>
</feature>
<dbReference type="Proteomes" id="UP000652761">
    <property type="component" value="Unassembled WGS sequence"/>
</dbReference>
<comment type="caution">
    <text evidence="3">The sequence shown here is derived from an EMBL/GenBank/DDBJ whole genome shotgun (WGS) entry which is preliminary data.</text>
</comment>
<organism evidence="3 4">
    <name type="scientific">Colocasia esculenta</name>
    <name type="common">Wild taro</name>
    <name type="synonym">Arum esculentum</name>
    <dbReference type="NCBI Taxonomy" id="4460"/>
    <lineage>
        <taxon>Eukaryota</taxon>
        <taxon>Viridiplantae</taxon>
        <taxon>Streptophyta</taxon>
        <taxon>Embryophyta</taxon>
        <taxon>Tracheophyta</taxon>
        <taxon>Spermatophyta</taxon>
        <taxon>Magnoliopsida</taxon>
        <taxon>Liliopsida</taxon>
        <taxon>Araceae</taxon>
        <taxon>Aroideae</taxon>
        <taxon>Colocasieae</taxon>
        <taxon>Colocasia</taxon>
    </lineage>
</organism>
<gene>
    <name evidence="3" type="ORF">Taro_026966</name>
</gene>
<feature type="region of interest" description="Disordered" evidence="1">
    <location>
        <begin position="38"/>
        <end position="57"/>
    </location>
</feature>
<keyword evidence="2" id="KW-1133">Transmembrane helix</keyword>
<keyword evidence="2" id="KW-0472">Membrane</keyword>
<proteinExistence type="predicted"/>
<evidence type="ECO:0000313" key="3">
    <source>
        <dbReference type="EMBL" id="MQL94313.1"/>
    </source>
</evidence>
<feature type="transmembrane region" description="Helical" evidence="2">
    <location>
        <begin position="98"/>
        <end position="121"/>
    </location>
</feature>
<protein>
    <submittedName>
        <fullName evidence="3">Uncharacterized protein</fullName>
    </submittedName>
</protein>
<reference evidence="3" key="1">
    <citation type="submission" date="2017-07" db="EMBL/GenBank/DDBJ databases">
        <title>Taro Niue Genome Assembly and Annotation.</title>
        <authorList>
            <person name="Atibalentja N."/>
            <person name="Keating K."/>
            <person name="Fields C.J."/>
        </authorList>
    </citation>
    <scope>NUCLEOTIDE SEQUENCE</scope>
    <source>
        <strain evidence="3">Niue_2</strain>
        <tissue evidence="3">Leaf</tissue>
    </source>
</reference>
<keyword evidence="4" id="KW-1185">Reference proteome</keyword>
<name>A0A843VQ83_COLES</name>
<dbReference type="AlphaFoldDB" id="A0A843VQ83"/>
<feature type="region of interest" description="Disordered" evidence="1">
    <location>
        <begin position="352"/>
        <end position="434"/>
    </location>
</feature>
<accession>A0A843VQ83</accession>
<evidence type="ECO:0000256" key="2">
    <source>
        <dbReference type="SAM" id="Phobius"/>
    </source>
</evidence>
<keyword evidence="2" id="KW-0812">Transmembrane</keyword>
<evidence type="ECO:0000313" key="4">
    <source>
        <dbReference type="Proteomes" id="UP000652761"/>
    </source>
</evidence>
<sequence length="789" mass="87147">MVKRAQLLEDAADFTDRIKGKFVKKEVTLGQSFAKPTNGKKRPFNITEGSSQERKPKVFVPNTPTKSHCKHCDKLGHTAEECWRKADASCLSLRFKSYWVVFAHPALFVTVFSALPLYPLLATASRSDIPRRGVTAEQQERYASVKIKLCGHKAVDVANLQKNGMGSIVPAMGRLKWTKIATLSEVSYPDLVKAFYVCLKTEEDGTLTSMVKGTQIRVTRDLLASLFGVTTSGHSGVHTVDIQAKGSVLRDVLETIQSSLRDLVVNEVQIAEAVASGHIDEIVMEDAPSQGEQVVTHEDSVVEDAPIEGEQHVDEQAVRALPSKLASLRKYYDSMRKVLMDLSAFVREHLPSLAPPSCSVGPSGPSEEINRPSGPVIAEQRQDDEARPSGPVFAEQQQEEERPSGPVFAEQQQEEERPSGPLSEKSAGPPGPIHVENELVKEVVVAEESGPAEDALREEDQKEIKFIRHYKMYCDYCYLNNIPEVQVGQFRQAIRDLSSRVAHTEPLRVDFATLVIPDVVFLPPLHSLIMDSSVGTLMFERAAQVMARFSVQEGRNLAFHRFVFKQYLQGYLKADVLAPILSECERLSPADWEKLYTLSAQQLKELNASQARSNQPLLTPADFLDVNSLHLVRDSFMKWEERYRVEAEQQNKASCLASAVDRRRQLVKNQKAEGSDCVHLSTGALLLSTGAGLPELLIFGLVASVDRVEAEQQNKAFCLASAVDRRRQLVKNQKAEGSDCVHLSTGALLLSTGAGLPELLIFGLVASVDRVTPAVDRQCLGRTGCSLTI</sequence>
<dbReference type="EMBL" id="NMUH01001660">
    <property type="protein sequence ID" value="MQL94313.1"/>
    <property type="molecule type" value="Genomic_DNA"/>
</dbReference>
<evidence type="ECO:0000256" key="1">
    <source>
        <dbReference type="SAM" id="MobiDB-lite"/>
    </source>
</evidence>